<gene>
    <name evidence="3" type="ORF">HGRIS_000606</name>
</gene>
<feature type="compositionally biased region" description="Polar residues" evidence="2">
    <location>
        <begin position="234"/>
        <end position="251"/>
    </location>
</feature>
<evidence type="ECO:0000256" key="2">
    <source>
        <dbReference type="SAM" id="MobiDB-lite"/>
    </source>
</evidence>
<dbReference type="InterPro" id="IPR032675">
    <property type="entry name" value="LRR_dom_sf"/>
</dbReference>
<keyword evidence="4" id="KW-1185">Reference proteome</keyword>
<evidence type="ECO:0000313" key="4">
    <source>
        <dbReference type="Proteomes" id="UP001556367"/>
    </source>
</evidence>
<dbReference type="Gene3D" id="1.20.1280.50">
    <property type="match status" value="1"/>
</dbReference>
<dbReference type="SUPFAM" id="SSF81383">
    <property type="entry name" value="F-box domain"/>
    <property type="match status" value="1"/>
</dbReference>
<evidence type="ECO:0000313" key="3">
    <source>
        <dbReference type="EMBL" id="KAL0958466.1"/>
    </source>
</evidence>
<sequence>MQPQNIPNLTEPPTDNSLSHARLRLVEDEQTLQAITRKIDKAKTELAQLVADSQCAINEMDEERVRLEDRVFQTKAYLSPIRRLPNELLRQIFLFNFDDYPCCAWVLAAVCTMWRKLALSMPTLWSKIRLLTTQHSSADTIRLWLERSGNHCLLDIEIFLRVTKSSPEISRPRRSTSPTTWHIPVTHHPGTTHYFIPPPPHATTTTTTTISSGAPGIPILPPAHTPIIIPPSPSQHDSWSASPSPTSERSVPTVSRSSMHWAHIAIFYLVEQMPRWERFVFRFDKQFTSAGALRSITGDAPNLKEFEVSSAEASFYSEWPWLPCANPSPPMQLPKLQNVTLQNTPFKWCSPIFQTNLRCLNLRALPTNHLSLDRILFVIAANPNLEKLSLHFSGVLPPILPLQPTTLPHLTDLVIGGHYLFSQLVESVITPALESLSLDIEARDPIEDTISTLLSRSDYPPLAHLSVAYGNSNSSTFYYGPGGIVISWAVLADLNHLETLRIGGTPLEPLLTALGPPDDDSGLSHWVCPKLVALSMKNCHAHSEGVSKLVQMVEARNPESGSAGGSMAVNGVAPVKLRALELYDCASLGQDVLSWLKGRVDEVVCTEPAYERRMVAINVVG</sequence>
<proteinExistence type="predicted"/>
<accession>A0ABR3JTJ7</accession>
<organism evidence="3 4">
    <name type="scientific">Hohenbuehelia grisea</name>
    <dbReference type="NCBI Taxonomy" id="104357"/>
    <lineage>
        <taxon>Eukaryota</taxon>
        <taxon>Fungi</taxon>
        <taxon>Dikarya</taxon>
        <taxon>Basidiomycota</taxon>
        <taxon>Agaricomycotina</taxon>
        <taxon>Agaricomycetes</taxon>
        <taxon>Agaricomycetidae</taxon>
        <taxon>Agaricales</taxon>
        <taxon>Pleurotineae</taxon>
        <taxon>Pleurotaceae</taxon>
        <taxon>Hohenbuehelia</taxon>
    </lineage>
</organism>
<evidence type="ECO:0000256" key="1">
    <source>
        <dbReference type="SAM" id="Coils"/>
    </source>
</evidence>
<keyword evidence="1" id="KW-0175">Coiled coil</keyword>
<comment type="caution">
    <text evidence="3">The sequence shown here is derived from an EMBL/GenBank/DDBJ whole genome shotgun (WGS) entry which is preliminary data.</text>
</comment>
<dbReference type="SUPFAM" id="SSF52047">
    <property type="entry name" value="RNI-like"/>
    <property type="match status" value="1"/>
</dbReference>
<feature type="region of interest" description="Disordered" evidence="2">
    <location>
        <begin position="231"/>
        <end position="251"/>
    </location>
</feature>
<reference evidence="4" key="1">
    <citation type="submission" date="2024-06" db="EMBL/GenBank/DDBJ databases">
        <title>Multi-omics analyses provide insights into the biosynthesis of the anticancer antibiotic pleurotin in Hohenbuehelia grisea.</title>
        <authorList>
            <person name="Weaver J.A."/>
            <person name="Alberti F."/>
        </authorList>
    </citation>
    <scope>NUCLEOTIDE SEQUENCE [LARGE SCALE GENOMIC DNA]</scope>
    <source>
        <strain evidence="4">T-177</strain>
    </source>
</reference>
<dbReference type="Proteomes" id="UP001556367">
    <property type="component" value="Unassembled WGS sequence"/>
</dbReference>
<evidence type="ECO:0008006" key="5">
    <source>
        <dbReference type="Google" id="ProtNLM"/>
    </source>
</evidence>
<dbReference type="Gene3D" id="3.80.10.10">
    <property type="entry name" value="Ribonuclease Inhibitor"/>
    <property type="match status" value="1"/>
</dbReference>
<name>A0ABR3JTJ7_9AGAR</name>
<dbReference type="EMBL" id="JASNQZ010000004">
    <property type="protein sequence ID" value="KAL0958466.1"/>
    <property type="molecule type" value="Genomic_DNA"/>
</dbReference>
<protein>
    <recommendedName>
        <fullName evidence="5">F-box domain-containing protein</fullName>
    </recommendedName>
</protein>
<feature type="coiled-coil region" evidence="1">
    <location>
        <begin position="25"/>
        <end position="70"/>
    </location>
</feature>
<dbReference type="InterPro" id="IPR036047">
    <property type="entry name" value="F-box-like_dom_sf"/>
</dbReference>